<dbReference type="Proteomes" id="UP000243077">
    <property type="component" value="Chromosome"/>
</dbReference>
<feature type="modified residue" description="N6-(pyridoxal phosphate)lysine" evidence="6 8">
    <location>
        <position position="91"/>
    </location>
</feature>
<accession>A0A2L2BRU9</accession>
<dbReference type="RefSeq" id="WP_104913871.1">
    <property type="nucleotide sequence ID" value="NZ_CP026923.1"/>
</dbReference>
<dbReference type="InterPro" id="IPR022644">
    <property type="entry name" value="De-COase2_N"/>
</dbReference>
<dbReference type="EC" id="4.1.1.20" evidence="6 7"/>
<dbReference type="PANTHER" id="PTHR43727:SF2">
    <property type="entry name" value="GROUP IV DECARBOXYLASE"/>
    <property type="match status" value="1"/>
</dbReference>
<keyword evidence="6" id="KW-0028">Amino-acid biosynthesis</keyword>
<feature type="binding site" evidence="6">
    <location>
        <position position="398"/>
    </location>
    <ligand>
        <name>substrate</name>
    </ligand>
</feature>
<dbReference type="Gene3D" id="3.20.20.10">
    <property type="entry name" value="Alanine racemase"/>
    <property type="match status" value="1"/>
</dbReference>
<dbReference type="NCBIfam" id="TIGR01048">
    <property type="entry name" value="lysA"/>
    <property type="match status" value="1"/>
</dbReference>
<dbReference type="AlphaFoldDB" id="A0A2L2BRU9"/>
<dbReference type="GO" id="GO:0009089">
    <property type="term" value="P:lysine biosynthetic process via diaminopimelate"/>
    <property type="evidence" value="ECO:0007669"/>
    <property type="project" value="UniProtKB-UniRule"/>
</dbReference>
<comment type="subunit">
    <text evidence="6">Homodimer.</text>
</comment>
<keyword evidence="3 6" id="KW-0663">Pyridoxal phosphate</keyword>
<keyword evidence="4 6" id="KW-0457">Lysine biosynthesis</keyword>
<evidence type="ECO:0000256" key="8">
    <source>
        <dbReference type="PIRSR" id="PIRSR600183-50"/>
    </source>
</evidence>
<evidence type="ECO:0000256" key="1">
    <source>
        <dbReference type="ARBA" id="ARBA00001933"/>
    </source>
</evidence>
<dbReference type="Pfam" id="PF02784">
    <property type="entry name" value="Orn_Arg_deC_N"/>
    <property type="match status" value="1"/>
</dbReference>
<protein>
    <recommendedName>
        <fullName evidence="6 7">Diaminopimelate decarboxylase</fullName>
        <shortName evidence="6">DAP decarboxylase</shortName>
        <shortName evidence="6">DAPDC</shortName>
        <ecNumber evidence="6 7">4.1.1.20</ecNumber>
    </recommendedName>
</protein>
<feature type="binding site" evidence="6">
    <location>
        <position position="370"/>
    </location>
    <ligand>
        <name>substrate</name>
    </ligand>
</feature>
<comment type="function">
    <text evidence="6">Specifically catalyzes the decarboxylation of meso-diaminopimelate (meso-DAP) to L-lysine.</text>
</comment>
<name>A0A2L2BRU9_9MICO</name>
<evidence type="ECO:0000313" key="12">
    <source>
        <dbReference type="EMBL" id="AVG24388.1"/>
    </source>
</evidence>
<feature type="binding site" evidence="6">
    <location>
        <position position="427"/>
    </location>
    <ligand>
        <name>pyridoxal 5'-phosphate</name>
        <dbReference type="ChEBI" id="CHEBI:597326"/>
    </ligand>
</feature>
<feature type="binding site" evidence="6">
    <location>
        <position position="366"/>
    </location>
    <ligand>
        <name>substrate</name>
    </ligand>
</feature>
<dbReference type="FunFam" id="3.20.20.10:FF:000003">
    <property type="entry name" value="Diaminopimelate decarboxylase"/>
    <property type="match status" value="1"/>
</dbReference>
<comment type="cofactor">
    <cofactor evidence="1 6 8 9">
        <name>pyridoxal 5'-phosphate</name>
        <dbReference type="ChEBI" id="CHEBI:597326"/>
    </cofactor>
</comment>
<dbReference type="SUPFAM" id="SSF50621">
    <property type="entry name" value="Alanine racemase C-terminal domain-like"/>
    <property type="match status" value="1"/>
</dbReference>
<dbReference type="OrthoDB" id="9802241at2"/>
<comment type="catalytic activity">
    <reaction evidence="6 9">
        <text>meso-2,6-diaminopimelate + H(+) = L-lysine + CO2</text>
        <dbReference type="Rhea" id="RHEA:15101"/>
        <dbReference type="ChEBI" id="CHEBI:15378"/>
        <dbReference type="ChEBI" id="CHEBI:16526"/>
        <dbReference type="ChEBI" id="CHEBI:32551"/>
        <dbReference type="ChEBI" id="CHEBI:57791"/>
        <dbReference type="EC" id="4.1.1.20"/>
    </reaction>
</comment>
<feature type="domain" description="Orn/DAP/Arg decarboxylase 2 N-terminal" evidence="11">
    <location>
        <begin position="67"/>
        <end position="317"/>
    </location>
</feature>
<evidence type="ECO:0000256" key="9">
    <source>
        <dbReference type="RuleBase" id="RU003738"/>
    </source>
</evidence>
<comment type="pathway">
    <text evidence="6 9">Amino-acid biosynthesis; L-lysine biosynthesis via DAP pathway; L-lysine from DL-2,6-diaminopimelate: step 1/1.</text>
</comment>
<dbReference type="PRINTS" id="PR01181">
    <property type="entry name" value="DAPDCRBXLASE"/>
</dbReference>
<feature type="binding site" evidence="6">
    <location>
        <begin position="311"/>
        <end position="314"/>
    </location>
    <ligand>
        <name>pyridoxal 5'-phosphate</name>
        <dbReference type="ChEBI" id="CHEBI:597326"/>
    </ligand>
</feature>
<comment type="similarity">
    <text evidence="6">Belongs to the Orn/Lys/Arg decarboxylase class-II family. LysA subfamily.</text>
</comment>
<evidence type="ECO:0000256" key="7">
    <source>
        <dbReference type="NCBIfam" id="TIGR01048"/>
    </source>
</evidence>
<dbReference type="Gene3D" id="2.40.37.10">
    <property type="entry name" value="Lyase, Ornithine Decarboxylase, Chain A, domain 1"/>
    <property type="match status" value="1"/>
</dbReference>
<organism evidence="12 13">
    <name type="scientific">Pontimonas salivibrio</name>
    <dbReference type="NCBI Taxonomy" id="1159327"/>
    <lineage>
        <taxon>Bacteria</taxon>
        <taxon>Bacillati</taxon>
        <taxon>Actinomycetota</taxon>
        <taxon>Actinomycetes</taxon>
        <taxon>Micrococcales</taxon>
        <taxon>Microbacteriaceae</taxon>
        <taxon>Pontimonas</taxon>
    </lineage>
</organism>
<dbReference type="PANTHER" id="PTHR43727">
    <property type="entry name" value="DIAMINOPIMELATE DECARBOXYLASE"/>
    <property type="match status" value="1"/>
</dbReference>
<evidence type="ECO:0000313" key="13">
    <source>
        <dbReference type="Proteomes" id="UP000243077"/>
    </source>
</evidence>
<dbReference type="PRINTS" id="PR01179">
    <property type="entry name" value="ODADCRBXLASE"/>
</dbReference>
<dbReference type="InterPro" id="IPR022653">
    <property type="entry name" value="De-COase2_pyr-phos_BS"/>
</dbReference>
<feature type="binding site" evidence="6">
    <location>
        <position position="269"/>
    </location>
    <ligand>
        <name>pyridoxal 5'-phosphate</name>
        <dbReference type="ChEBI" id="CHEBI:597326"/>
    </ligand>
</feature>
<feature type="compositionally biased region" description="Polar residues" evidence="10">
    <location>
        <begin position="476"/>
        <end position="485"/>
    </location>
</feature>
<keyword evidence="13" id="KW-1185">Reference proteome</keyword>
<dbReference type="GO" id="GO:0030170">
    <property type="term" value="F:pyridoxal phosphate binding"/>
    <property type="evidence" value="ECO:0007669"/>
    <property type="project" value="UniProtKB-UniRule"/>
</dbReference>
<dbReference type="InterPro" id="IPR029066">
    <property type="entry name" value="PLP-binding_barrel"/>
</dbReference>
<evidence type="ECO:0000256" key="4">
    <source>
        <dbReference type="ARBA" id="ARBA00023154"/>
    </source>
</evidence>
<dbReference type="KEGG" id="psai:C3B54_111445"/>
<sequence length="495" mass="52633">MSNPLAPDWLVPPADQNALDQKVWPAHARRDDDGVLRVGGVSASRLVEQYGSPLYVVDLDEVVERARHLEHVLTSALAVSGRTLRIHYATKALLAADVIRALDGLGWGFDVSSFGEWEWTRRAGANPAHVEYQGNNKTVHELRAAISHGVGQMVIDSAIEVERLAQVTAELGVTQDVMIRVNTGVHAGTHEYLATAREDQKFGVARADIPALAAEIARHPSLRLIGLHSHIGSQIVAPDGFVEATKRVLELYKTLQAHHPLTTLNIGGGFAIPYTSVDPDSNLEDIAQAVGQEIDGFVTREGITLDTIACEPGRYVVGPAGITLYSVGTTKPVEVDYPVGEGSDAESGSATRLYVSVDGGMSDNLRPALYGANYTARIANRASSAPPALVRVVGSHCESGDIVIHDDYLPADVTPGDLVAVAATGAYCHSLSSNYNALGRPALVVVEGGEARVAIQSETPDDVMARDLGLALGSRTGAQNTADENTTVEERTDQA</sequence>
<dbReference type="InterPro" id="IPR000183">
    <property type="entry name" value="Orn/DAP/Arg_de-COase"/>
</dbReference>
<evidence type="ECO:0000256" key="3">
    <source>
        <dbReference type="ARBA" id="ARBA00022898"/>
    </source>
</evidence>
<feature type="region of interest" description="Disordered" evidence="10">
    <location>
        <begin position="474"/>
        <end position="495"/>
    </location>
</feature>
<evidence type="ECO:0000256" key="10">
    <source>
        <dbReference type="SAM" id="MobiDB-lite"/>
    </source>
</evidence>
<dbReference type="GO" id="GO:0008836">
    <property type="term" value="F:diaminopimelate decarboxylase activity"/>
    <property type="evidence" value="ECO:0007669"/>
    <property type="project" value="UniProtKB-UniRule"/>
</dbReference>
<dbReference type="UniPathway" id="UPA00034">
    <property type="reaction ID" value="UER00027"/>
</dbReference>
<feature type="binding site" evidence="6">
    <location>
        <position position="314"/>
    </location>
    <ligand>
        <name>substrate</name>
    </ligand>
</feature>
<reference evidence="12 13" key="1">
    <citation type="submission" date="2018-02" db="EMBL/GenBank/DDBJ databases">
        <title>Complete genome of the streamlined marine actinobacterium Pontimonas salivibrio CL-TW6 adapted to coastal planktonic lifestype.</title>
        <authorList>
            <person name="Cho B.C."/>
            <person name="Hardies S.C."/>
            <person name="Jang G.I."/>
            <person name="Hwang C.Y."/>
        </authorList>
    </citation>
    <scope>NUCLEOTIDE SEQUENCE [LARGE SCALE GENOMIC DNA]</scope>
    <source>
        <strain evidence="12 13">CL-TW6</strain>
    </source>
</reference>
<evidence type="ECO:0000259" key="11">
    <source>
        <dbReference type="Pfam" id="PF02784"/>
    </source>
</evidence>
<dbReference type="HAMAP" id="MF_02120">
    <property type="entry name" value="LysA"/>
    <property type="match status" value="1"/>
</dbReference>
<keyword evidence="5 6" id="KW-0456">Lyase</keyword>
<dbReference type="SUPFAM" id="SSF51419">
    <property type="entry name" value="PLP-binding barrel"/>
    <property type="match status" value="1"/>
</dbReference>
<dbReference type="PROSITE" id="PS00878">
    <property type="entry name" value="ODR_DC_2_1"/>
    <property type="match status" value="1"/>
</dbReference>
<evidence type="ECO:0000256" key="6">
    <source>
        <dbReference type="HAMAP-Rule" id="MF_02120"/>
    </source>
</evidence>
<feature type="active site" description="Proton donor" evidence="8">
    <location>
        <position position="397"/>
    </location>
</feature>
<evidence type="ECO:0000256" key="5">
    <source>
        <dbReference type="ARBA" id="ARBA00023239"/>
    </source>
</evidence>
<proteinExistence type="inferred from homology"/>
<gene>
    <name evidence="6" type="primary">lysA</name>
    <name evidence="12" type="ORF">C3B54_111445</name>
</gene>
<keyword evidence="2 6" id="KW-0210">Decarboxylase</keyword>
<dbReference type="EMBL" id="CP026923">
    <property type="protein sequence ID" value="AVG24388.1"/>
    <property type="molecule type" value="Genomic_DNA"/>
</dbReference>
<dbReference type="InterPro" id="IPR002986">
    <property type="entry name" value="DAP_deCOOHase_LysA"/>
</dbReference>
<feature type="binding site" evidence="6">
    <location>
        <position position="427"/>
    </location>
    <ligand>
        <name>substrate</name>
    </ligand>
</feature>
<evidence type="ECO:0000256" key="2">
    <source>
        <dbReference type="ARBA" id="ARBA00022793"/>
    </source>
</evidence>
<dbReference type="CDD" id="cd06828">
    <property type="entry name" value="PLPDE_III_DapDC"/>
    <property type="match status" value="1"/>
</dbReference>
<dbReference type="InterPro" id="IPR009006">
    <property type="entry name" value="Ala_racemase/Decarboxylase_C"/>
</dbReference>